<feature type="region of interest" description="Disordered" evidence="1">
    <location>
        <begin position="1"/>
        <end position="30"/>
    </location>
</feature>
<evidence type="ECO:0000313" key="2">
    <source>
        <dbReference type="EMBL" id="MPC28479.1"/>
    </source>
</evidence>
<dbReference type="AlphaFoldDB" id="A0A5B7E4Y6"/>
<dbReference type="EMBL" id="VSRR010001919">
    <property type="protein sequence ID" value="MPC28479.1"/>
    <property type="molecule type" value="Genomic_DNA"/>
</dbReference>
<proteinExistence type="predicted"/>
<accession>A0A5B7E4Y6</accession>
<evidence type="ECO:0000256" key="1">
    <source>
        <dbReference type="SAM" id="MobiDB-lite"/>
    </source>
</evidence>
<dbReference type="Proteomes" id="UP000324222">
    <property type="component" value="Unassembled WGS sequence"/>
</dbReference>
<sequence length="71" mass="8088">MNEPEQSRVRWRRPTPPELLGGRKPEAPSLRERLQQGNETHLRGRVCRVSLVIIDVTQTFEEPGVSITAVI</sequence>
<feature type="compositionally biased region" description="Basic and acidic residues" evidence="1">
    <location>
        <begin position="21"/>
        <end position="30"/>
    </location>
</feature>
<gene>
    <name evidence="2" type="ORF">E2C01_021685</name>
</gene>
<keyword evidence="3" id="KW-1185">Reference proteome</keyword>
<comment type="caution">
    <text evidence="2">The sequence shown here is derived from an EMBL/GenBank/DDBJ whole genome shotgun (WGS) entry which is preliminary data.</text>
</comment>
<protein>
    <submittedName>
        <fullName evidence="2">Uncharacterized protein</fullName>
    </submittedName>
</protein>
<evidence type="ECO:0000313" key="3">
    <source>
        <dbReference type="Proteomes" id="UP000324222"/>
    </source>
</evidence>
<reference evidence="2 3" key="1">
    <citation type="submission" date="2019-05" db="EMBL/GenBank/DDBJ databases">
        <title>Another draft genome of Portunus trituberculatus and its Hox gene families provides insights of decapod evolution.</title>
        <authorList>
            <person name="Jeong J.-H."/>
            <person name="Song I."/>
            <person name="Kim S."/>
            <person name="Choi T."/>
            <person name="Kim D."/>
            <person name="Ryu S."/>
            <person name="Kim W."/>
        </authorList>
    </citation>
    <scope>NUCLEOTIDE SEQUENCE [LARGE SCALE GENOMIC DNA]</scope>
    <source>
        <tissue evidence="2">Muscle</tissue>
    </source>
</reference>
<name>A0A5B7E4Y6_PORTR</name>
<organism evidence="2 3">
    <name type="scientific">Portunus trituberculatus</name>
    <name type="common">Swimming crab</name>
    <name type="synonym">Neptunus trituberculatus</name>
    <dbReference type="NCBI Taxonomy" id="210409"/>
    <lineage>
        <taxon>Eukaryota</taxon>
        <taxon>Metazoa</taxon>
        <taxon>Ecdysozoa</taxon>
        <taxon>Arthropoda</taxon>
        <taxon>Crustacea</taxon>
        <taxon>Multicrustacea</taxon>
        <taxon>Malacostraca</taxon>
        <taxon>Eumalacostraca</taxon>
        <taxon>Eucarida</taxon>
        <taxon>Decapoda</taxon>
        <taxon>Pleocyemata</taxon>
        <taxon>Brachyura</taxon>
        <taxon>Eubrachyura</taxon>
        <taxon>Portunoidea</taxon>
        <taxon>Portunidae</taxon>
        <taxon>Portuninae</taxon>
        <taxon>Portunus</taxon>
    </lineage>
</organism>